<sequence length="76" mass="8999">FKTNQHYLRKQARQLENELDLKLVSFSKLCTSYSSSSNWDQQKRDIRSTAHFSLHFISTHLAQMKLLRFSKSLIPN</sequence>
<name>A0A3B4X3G5_SERLL</name>
<dbReference type="GeneTree" id="ENSGT00960000189990"/>
<accession>A0A3B4X3G5</accession>
<dbReference type="Proteomes" id="UP000261360">
    <property type="component" value="Unplaced"/>
</dbReference>
<dbReference type="AlphaFoldDB" id="A0A3B4X3G5"/>
<reference evidence="1" key="2">
    <citation type="submission" date="2025-09" db="UniProtKB">
        <authorList>
            <consortium name="Ensembl"/>
        </authorList>
    </citation>
    <scope>IDENTIFICATION</scope>
</reference>
<reference evidence="1" key="1">
    <citation type="submission" date="2025-08" db="UniProtKB">
        <authorList>
            <consortium name="Ensembl"/>
        </authorList>
    </citation>
    <scope>IDENTIFICATION</scope>
</reference>
<evidence type="ECO:0000313" key="2">
    <source>
        <dbReference type="Proteomes" id="UP000261360"/>
    </source>
</evidence>
<keyword evidence="2" id="KW-1185">Reference proteome</keyword>
<evidence type="ECO:0000313" key="1">
    <source>
        <dbReference type="Ensembl" id="ENSSLDP00000010650.1"/>
    </source>
</evidence>
<dbReference type="STRING" id="1841481.ENSSLDP00000010650"/>
<organism evidence="1 2">
    <name type="scientific">Seriola lalandi dorsalis</name>
    <dbReference type="NCBI Taxonomy" id="1841481"/>
    <lineage>
        <taxon>Eukaryota</taxon>
        <taxon>Metazoa</taxon>
        <taxon>Chordata</taxon>
        <taxon>Craniata</taxon>
        <taxon>Vertebrata</taxon>
        <taxon>Euteleostomi</taxon>
        <taxon>Actinopterygii</taxon>
        <taxon>Neopterygii</taxon>
        <taxon>Teleostei</taxon>
        <taxon>Neoteleostei</taxon>
        <taxon>Acanthomorphata</taxon>
        <taxon>Carangaria</taxon>
        <taxon>Carangiformes</taxon>
        <taxon>Carangidae</taxon>
        <taxon>Seriola</taxon>
    </lineage>
</organism>
<dbReference type="Ensembl" id="ENSSLDT00000011042.1">
    <property type="protein sequence ID" value="ENSSLDP00000010650.1"/>
    <property type="gene ID" value="ENSSLDG00000008492.1"/>
</dbReference>
<protein>
    <submittedName>
        <fullName evidence="1">Uncharacterized protein</fullName>
    </submittedName>
</protein>
<proteinExistence type="predicted"/>